<name>A0A519BLX0_9DELT</name>
<dbReference type="PROSITE" id="PS50887">
    <property type="entry name" value="GGDEF"/>
    <property type="match status" value="1"/>
</dbReference>
<reference evidence="4 5" key="1">
    <citation type="journal article" date="2019" name="ISME J.">
        <title>Insights into ecological role of a new deltaproteobacterial order Candidatus Acidulodesulfobacterales by metagenomics and metatranscriptomics.</title>
        <authorList>
            <person name="Tan S."/>
            <person name="Liu J."/>
            <person name="Fang Y."/>
            <person name="Hedlund B.P."/>
            <person name="Lian Z.H."/>
            <person name="Huang L.Y."/>
            <person name="Li J.T."/>
            <person name="Huang L.N."/>
            <person name="Li W.J."/>
            <person name="Jiang H.C."/>
            <person name="Dong H.L."/>
            <person name="Shu W.S."/>
        </authorList>
    </citation>
    <scope>NUCLEOTIDE SEQUENCE [LARGE SCALE GENOMIC DNA]</scope>
    <source>
        <strain evidence="4">AP1</strain>
    </source>
</reference>
<feature type="transmembrane region" description="Helical" evidence="1">
    <location>
        <begin position="20"/>
        <end position="40"/>
    </location>
</feature>
<dbReference type="AlphaFoldDB" id="A0A519BLX0"/>
<dbReference type="EMBL" id="SGBB01000012">
    <property type="protein sequence ID" value="RZD18239.1"/>
    <property type="molecule type" value="Genomic_DNA"/>
</dbReference>
<dbReference type="PANTHER" id="PTHR45138:SF9">
    <property type="entry name" value="DIGUANYLATE CYCLASE DGCM-RELATED"/>
    <property type="match status" value="1"/>
</dbReference>
<dbReference type="InterPro" id="IPR029787">
    <property type="entry name" value="Nucleotide_cyclase"/>
</dbReference>
<comment type="caution">
    <text evidence="4">The sequence shown here is derived from an EMBL/GenBank/DDBJ whole genome shotgun (WGS) entry which is preliminary data.</text>
</comment>
<protein>
    <submittedName>
        <fullName evidence="4">Sensor domain-containing diguanylate cyclase</fullName>
    </submittedName>
</protein>
<evidence type="ECO:0000256" key="1">
    <source>
        <dbReference type="SAM" id="Phobius"/>
    </source>
</evidence>
<dbReference type="PANTHER" id="PTHR45138">
    <property type="entry name" value="REGULATORY COMPONENTS OF SENSORY TRANSDUCTION SYSTEM"/>
    <property type="match status" value="1"/>
</dbReference>
<dbReference type="Proteomes" id="UP000319296">
    <property type="component" value="Unassembled WGS sequence"/>
</dbReference>
<gene>
    <name evidence="4" type="ORF">EVG15_07220</name>
</gene>
<dbReference type="Gene3D" id="3.30.450.20">
    <property type="entry name" value="PAS domain"/>
    <property type="match status" value="1"/>
</dbReference>
<evidence type="ECO:0000313" key="5">
    <source>
        <dbReference type="Proteomes" id="UP000319296"/>
    </source>
</evidence>
<dbReference type="InterPro" id="IPR000014">
    <property type="entry name" value="PAS"/>
</dbReference>
<keyword evidence="1" id="KW-0812">Transmembrane</keyword>
<accession>A0A519BLX0</accession>
<dbReference type="InterPro" id="IPR043128">
    <property type="entry name" value="Rev_trsase/Diguanyl_cyclase"/>
</dbReference>
<dbReference type="FunFam" id="3.30.70.270:FF:000001">
    <property type="entry name" value="Diguanylate cyclase domain protein"/>
    <property type="match status" value="1"/>
</dbReference>
<dbReference type="InterPro" id="IPR000160">
    <property type="entry name" value="GGDEF_dom"/>
</dbReference>
<dbReference type="NCBIfam" id="TIGR00254">
    <property type="entry name" value="GGDEF"/>
    <property type="match status" value="1"/>
</dbReference>
<evidence type="ECO:0000259" key="3">
    <source>
        <dbReference type="PROSITE" id="PS50887"/>
    </source>
</evidence>
<dbReference type="Gene3D" id="3.30.70.270">
    <property type="match status" value="1"/>
</dbReference>
<dbReference type="InterPro" id="IPR035965">
    <property type="entry name" value="PAS-like_dom_sf"/>
</dbReference>
<dbReference type="PROSITE" id="PS50113">
    <property type="entry name" value="PAC"/>
    <property type="match status" value="1"/>
</dbReference>
<dbReference type="SUPFAM" id="SSF55073">
    <property type="entry name" value="Nucleotide cyclase"/>
    <property type="match status" value="1"/>
</dbReference>
<evidence type="ECO:0000259" key="2">
    <source>
        <dbReference type="PROSITE" id="PS50113"/>
    </source>
</evidence>
<dbReference type="InterPro" id="IPR000700">
    <property type="entry name" value="PAS-assoc_C"/>
</dbReference>
<keyword evidence="1" id="KW-0472">Membrane</keyword>
<dbReference type="CDD" id="cd00130">
    <property type="entry name" value="PAS"/>
    <property type="match status" value="1"/>
</dbReference>
<dbReference type="InterPro" id="IPR050469">
    <property type="entry name" value="Diguanylate_Cyclase"/>
</dbReference>
<feature type="transmembrane region" description="Helical" evidence="1">
    <location>
        <begin position="191"/>
        <end position="214"/>
    </location>
</feature>
<feature type="domain" description="PAC" evidence="2">
    <location>
        <begin position="301"/>
        <end position="352"/>
    </location>
</feature>
<dbReference type="SMART" id="SM00267">
    <property type="entry name" value="GGDEF"/>
    <property type="match status" value="1"/>
</dbReference>
<evidence type="ECO:0000313" key="4">
    <source>
        <dbReference type="EMBL" id="RZD18239.1"/>
    </source>
</evidence>
<dbReference type="Pfam" id="PF13426">
    <property type="entry name" value="PAS_9"/>
    <property type="match status" value="1"/>
</dbReference>
<dbReference type="NCBIfam" id="TIGR00229">
    <property type="entry name" value="sensory_box"/>
    <property type="match status" value="1"/>
</dbReference>
<dbReference type="Pfam" id="PF00990">
    <property type="entry name" value="GGDEF"/>
    <property type="match status" value="1"/>
</dbReference>
<dbReference type="GO" id="GO:0052621">
    <property type="term" value="F:diguanylate cyclase activity"/>
    <property type="evidence" value="ECO:0007669"/>
    <property type="project" value="TreeGrafter"/>
</dbReference>
<sequence length="512" mass="60052">MDNKHKNKAFLIKLIPKVISIGLLVLILYVIIAASIYMILQIESGFYIKRSTNLALYTTKLSTNLNKLIMQSSFIIKYSRLNDQKRLKATLDTAKSLIISTNADFKNVKHYIKDTRIGSKTILPYINKSYFNYVNLIRPIMLRLIKYHKLIAKKIFFMPIELALYKESPIFSPFAIKAIEKTINREKILRFYFDIVYLIGSLLIFISILFFIIYSNKKNEEIKRLYTRFNLIFDNIYDLAYVTEFTYDAVPKHFIEVNDMALKTLGYSKDEFLKLNHLSIINANKEDILKMMRLLFKNESMTYPAEIKTKDGRIIPFEVTSRIYKIKGESPIGVCIARDVTERIKMEEELKRLSVEDSLTGAYNRNKYKEIIGKEIKKAKRYRYPLSAVMFDIDFFKEINDRYGHITGDDVLKDLASLIMKNIREEDYFIRWGGEEFLIITPYTSIESARMLVEKLRSQVESHNFVENIKITSSFGVTMLRKEDNEVFFIKRADDALYRAKSNGRNRCVILD</sequence>
<dbReference type="CDD" id="cd01949">
    <property type="entry name" value="GGDEF"/>
    <property type="match status" value="1"/>
</dbReference>
<proteinExistence type="predicted"/>
<organism evidence="4 5">
    <name type="scientific">Candidatus Acididesulfobacter diazotrophicus</name>
    <dbReference type="NCBI Taxonomy" id="2597226"/>
    <lineage>
        <taxon>Bacteria</taxon>
        <taxon>Deltaproteobacteria</taxon>
        <taxon>Candidatus Acidulodesulfobacterales</taxon>
        <taxon>Candidatus Acididesulfobacter</taxon>
    </lineage>
</organism>
<keyword evidence="1" id="KW-1133">Transmembrane helix</keyword>
<dbReference type="SUPFAM" id="SSF55785">
    <property type="entry name" value="PYP-like sensor domain (PAS domain)"/>
    <property type="match status" value="1"/>
</dbReference>
<feature type="domain" description="GGDEF" evidence="3">
    <location>
        <begin position="384"/>
        <end position="512"/>
    </location>
</feature>